<reference evidence="1 2" key="1">
    <citation type="submission" date="2018-11" db="EMBL/GenBank/DDBJ databases">
        <authorList>
            <consortium name="Pathogen Informatics"/>
        </authorList>
    </citation>
    <scope>NUCLEOTIDE SEQUENCE [LARGE SCALE GENOMIC DNA]</scope>
</reference>
<dbReference type="AlphaFoldDB" id="A0A3P8BHB4"/>
<evidence type="ECO:0000313" key="1">
    <source>
        <dbReference type="EMBL" id="VDO72255.1"/>
    </source>
</evidence>
<dbReference type="Proteomes" id="UP000050761">
    <property type="component" value="Unassembled WGS sequence"/>
</dbReference>
<sequence length="130" mass="14464">MLTRLSALVSFGNPEDPRTHVKSLIVADVQMMSSLSAIQSLAELQAKFRPDALMSFNDIMLACEEITKLERQEEAWCDRLAFFGLELHVKKTEDLTMDVNEQDLLGSVVLSSHGLHLSSVLDQRSCPMAA</sequence>
<keyword evidence="2" id="KW-1185">Reference proteome</keyword>
<accession>A0A3P8BHB4</accession>
<dbReference type="WBParaSite" id="HPBE_0000743301-mRNA-1">
    <property type="protein sequence ID" value="HPBE_0000743301-mRNA-1"/>
    <property type="gene ID" value="HPBE_0000743301"/>
</dbReference>
<dbReference type="EMBL" id="UZAH01025887">
    <property type="protein sequence ID" value="VDO72255.1"/>
    <property type="molecule type" value="Genomic_DNA"/>
</dbReference>
<evidence type="ECO:0000313" key="3">
    <source>
        <dbReference type="WBParaSite" id="HPBE_0000743301-mRNA-1"/>
    </source>
</evidence>
<organism evidence="1">
    <name type="scientific">Heligmosomoides polygyrus</name>
    <name type="common">Parasitic roundworm</name>
    <dbReference type="NCBI Taxonomy" id="6339"/>
    <lineage>
        <taxon>Eukaryota</taxon>
        <taxon>Metazoa</taxon>
        <taxon>Ecdysozoa</taxon>
        <taxon>Nematoda</taxon>
        <taxon>Chromadorea</taxon>
        <taxon>Rhabditida</taxon>
        <taxon>Rhabditina</taxon>
        <taxon>Rhabditomorpha</taxon>
        <taxon>Strongyloidea</taxon>
        <taxon>Heligmosomidae</taxon>
        <taxon>Heligmosomoides</taxon>
    </lineage>
</organism>
<gene>
    <name evidence="1" type="ORF">HPBE_LOCUS7434</name>
</gene>
<name>A0A3P8BHB4_HELPZ</name>
<protein>
    <submittedName>
        <fullName evidence="3">Reverse transcriptase domain-containing protein</fullName>
    </submittedName>
</protein>
<proteinExistence type="predicted"/>
<reference evidence="3" key="2">
    <citation type="submission" date="2019-09" db="UniProtKB">
        <authorList>
            <consortium name="WormBaseParasite"/>
        </authorList>
    </citation>
    <scope>IDENTIFICATION</scope>
</reference>
<dbReference type="OrthoDB" id="410404at2759"/>
<evidence type="ECO:0000313" key="2">
    <source>
        <dbReference type="Proteomes" id="UP000050761"/>
    </source>
</evidence>